<dbReference type="AlphaFoldDB" id="A0A6C0E5W0"/>
<accession>A0A6C0E5W0</accession>
<protein>
    <submittedName>
        <fullName evidence="1">Uncharacterized protein</fullName>
    </submittedName>
</protein>
<dbReference type="EMBL" id="MN739735">
    <property type="protein sequence ID" value="QHT23843.1"/>
    <property type="molecule type" value="Genomic_DNA"/>
</dbReference>
<name>A0A6C0E5W0_9ZZZZ</name>
<evidence type="ECO:0000313" key="1">
    <source>
        <dbReference type="EMBL" id="QHT23843.1"/>
    </source>
</evidence>
<proteinExistence type="predicted"/>
<sequence length="46" mass="5517">MLKNCQDYSRKKKNGQIFVHFFKKPKTLLKNVNYLMSLIFLDGRPL</sequence>
<reference evidence="1" key="1">
    <citation type="journal article" date="2020" name="Nature">
        <title>Giant virus diversity and host interactions through global metagenomics.</title>
        <authorList>
            <person name="Schulz F."/>
            <person name="Roux S."/>
            <person name="Paez-Espino D."/>
            <person name="Jungbluth S."/>
            <person name="Walsh D.A."/>
            <person name="Denef V.J."/>
            <person name="McMahon K.D."/>
            <person name="Konstantinidis K.T."/>
            <person name="Eloe-Fadrosh E.A."/>
            <person name="Kyrpides N.C."/>
            <person name="Woyke T."/>
        </authorList>
    </citation>
    <scope>NUCLEOTIDE SEQUENCE</scope>
    <source>
        <strain evidence="1">GVMAG-M-3300023179-132</strain>
    </source>
</reference>
<organism evidence="1">
    <name type="scientific">viral metagenome</name>
    <dbReference type="NCBI Taxonomy" id="1070528"/>
    <lineage>
        <taxon>unclassified sequences</taxon>
        <taxon>metagenomes</taxon>
        <taxon>organismal metagenomes</taxon>
    </lineage>
</organism>